<reference evidence="1 2" key="1">
    <citation type="submission" date="2018-08" db="EMBL/GenBank/DDBJ databases">
        <title>Genome sequence of Methylocystis hirsuta CSC1, a methanotroph able to accumulate PHAs.</title>
        <authorList>
            <person name="Bordel S."/>
            <person name="Rodriguez E."/>
            <person name="Gancedo J."/>
            <person name="Munoz R."/>
        </authorList>
    </citation>
    <scope>NUCLEOTIDE SEQUENCE [LARGE SCALE GENOMIC DNA]</scope>
    <source>
        <strain evidence="1 2">CSC1</strain>
    </source>
</reference>
<dbReference type="GO" id="GO:0016740">
    <property type="term" value="F:transferase activity"/>
    <property type="evidence" value="ECO:0007669"/>
    <property type="project" value="UniProtKB-KW"/>
</dbReference>
<keyword evidence="2" id="KW-1185">Reference proteome</keyword>
<comment type="caution">
    <text evidence="1">The sequence shown here is derived from an EMBL/GenBank/DDBJ whole genome shotgun (WGS) entry which is preliminary data.</text>
</comment>
<name>A0A3M9XJ15_9HYPH</name>
<dbReference type="EMBL" id="QWDD01000004">
    <property type="protein sequence ID" value="RNJ47884.1"/>
    <property type="molecule type" value="Genomic_DNA"/>
</dbReference>
<dbReference type="AlphaFoldDB" id="A0A3M9XJ15"/>
<protein>
    <submittedName>
        <fullName evidence="1">Nucleotidyl transferase AbiEii/AbiGii toxin family protein</fullName>
    </submittedName>
</protein>
<evidence type="ECO:0000313" key="2">
    <source>
        <dbReference type="Proteomes" id="UP000268623"/>
    </source>
</evidence>
<dbReference type="OrthoDB" id="9808443at2"/>
<keyword evidence="1" id="KW-0808">Transferase</keyword>
<dbReference type="InterPro" id="IPR014942">
    <property type="entry name" value="AbiEii"/>
</dbReference>
<dbReference type="Pfam" id="PF08843">
    <property type="entry name" value="AbiEii"/>
    <property type="match status" value="1"/>
</dbReference>
<organism evidence="1 2">
    <name type="scientific">Methylocystis hirsuta</name>
    <dbReference type="NCBI Taxonomy" id="369798"/>
    <lineage>
        <taxon>Bacteria</taxon>
        <taxon>Pseudomonadati</taxon>
        <taxon>Pseudomonadota</taxon>
        <taxon>Alphaproteobacteria</taxon>
        <taxon>Hyphomicrobiales</taxon>
        <taxon>Methylocystaceae</taxon>
        <taxon>Methylocystis</taxon>
    </lineage>
</organism>
<proteinExistence type="predicted"/>
<sequence length="327" mass="35561">MALRRDRPRPECHAALPRGALVTRGPQKNVGASVRDRLTQRARAAGENVQLILTRYVIERLLYRLSVSAHSDKFVLKGAMLFSLWSPTSYRATGDLDLLGMGDPAATALIAAFRDVLQVDAADDGVTFLAQTLRAEPTRPQDEYAGVRVMFDAKIAGARLPIQVDVGFGDAVTPAAQQIEYPSLLGMPTAKLKAYPPETVVAEKLEALVSLGVANSRMKDFFDLWAISRTFAFEGPVLARAIKATFERRATALPMQTPFGLSEAFAADPAKQAQWLAFLRRTEIALAPEPLSELIPEISAFLMPVLRAAGSAQSPPGHWPSGGPWRD</sequence>
<evidence type="ECO:0000313" key="1">
    <source>
        <dbReference type="EMBL" id="RNJ47884.1"/>
    </source>
</evidence>
<gene>
    <name evidence="1" type="ORF">D1O30_20695</name>
</gene>
<dbReference type="Proteomes" id="UP000268623">
    <property type="component" value="Unassembled WGS sequence"/>
</dbReference>
<accession>A0A3M9XJ15</accession>